<dbReference type="InterPro" id="IPR012495">
    <property type="entry name" value="TadE-like_dom"/>
</dbReference>
<feature type="domain" description="TadE-like" evidence="2">
    <location>
        <begin position="19"/>
        <end position="61"/>
    </location>
</feature>
<proteinExistence type="predicted"/>
<dbReference type="AlphaFoldDB" id="A0AA44IZK4"/>
<name>A0AA44IZK4_9HYPH</name>
<reference evidence="3" key="1">
    <citation type="submission" date="2019-07" db="EMBL/GenBank/DDBJ databases">
        <title>FDA dAtabase for Regulatory Grade micrObial Sequences (FDA-ARGOS): Supporting development and validation of Infectious Disease Dx tests.</title>
        <authorList>
            <person name="Bachman M."/>
            <person name="Young C."/>
            <person name="Tallon L."/>
            <person name="Sadzewicz L."/>
            <person name="Vavikolanu K."/>
            <person name="Mehta A."/>
            <person name="Aluvathingal J."/>
            <person name="Nadendla S."/>
            <person name="Nandy P."/>
            <person name="Geyer C."/>
            <person name="Yan Y."/>
            <person name="Sichtig H."/>
        </authorList>
    </citation>
    <scope>NUCLEOTIDE SEQUENCE</scope>
    <source>
        <strain evidence="3">FDAARGOS_618</strain>
    </source>
</reference>
<keyword evidence="1" id="KW-0472">Membrane</keyword>
<feature type="transmembrane region" description="Helical" evidence="1">
    <location>
        <begin position="21"/>
        <end position="40"/>
    </location>
</feature>
<sequence>MKKTRWFFRLGSFGRCRSGAAAVEMGLLAPLLVLMLAVVIEVGRGWLSYDRFMTVVDNSARWAARFPEFEKRVRTGVPSFVVLSGSGILQTGKLDLTLRSVKLVDKVARLQFPAHNFMGSAEDVPWEKTVIANGFVAQEAIIVVSGRYSYKPLIAVLADITLKFEYVAAVNPFFSQRYPYQSGKSDFAKWNLTRTPKPKSVPKPD</sequence>
<dbReference type="EMBL" id="JABRWM010000006">
    <property type="protein sequence ID" value="NRF20454.1"/>
    <property type="molecule type" value="Genomic_DNA"/>
</dbReference>
<evidence type="ECO:0000313" key="4">
    <source>
        <dbReference type="Proteomes" id="UP001155820"/>
    </source>
</evidence>
<comment type="caution">
    <text evidence="3">The sequence shown here is derived from an EMBL/GenBank/DDBJ whole genome shotgun (WGS) entry which is preliminary data.</text>
</comment>
<dbReference type="RefSeq" id="WP_107339377.1">
    <property type="nucleotide sequence ID" value="NZ_CP121245.1"/>
</dbReference>
<evidence type="ECO:0000313" key="3">
    <source>
        <dbReference type="EMBL" id="NRF20454.1"/>
    </source>
</evidence>
<evidence type="ECO:0000259" key="2">
    <source>
        <dbReference type="Pfam" id="PF07811"/>
    </source>
</evidence>
<keyword evidence="4" id="KW-1185">Reference proteome</keyword>
<evidence type="ECO:0000256" key="1">
    <source>
        <dbReference type="SAM" id="Phobius"/>
    </source>
</evidence>
<gene>
    <name evidence="3" type="ORF">FOB26_15425</name>
</gene>
<dbReference type="Pfam" id="PF07811">
    <property type="entry name" value="TadE"/>
    <property type="match status" value="1"/>
</dbReference>
<keyword evidence="1" id="KW-0812">Transmembrane</keyword>
<keyword evidence="1" id="KW-1133">Transmembrane helix</keyword>
<protein>
    <submittedName>
        <fullName evidence="3">Pilus assembly protein</fullName>
    </submittedName>
</protein>
<accession>A0AA44IZK4</accession>
<dbReference type="Proteomes" id="UP001155820">
    <property type="component" value="Unassembled WGS sequence"/>
</dbReference>
<organism evidence="3 4">
    <name type="scientific">Agrobacterium pusense</name>
    <dbReference type="NCBI Taxonomy" id="648995"/>
    <lineage>
        <taxon>Bacteria</taxon>
        <taxon>Pseudomonadati</taxon>
        <taxon>Pseudomonadota</taxon>
        <taxon>Alphaproteobacteria</taxon>
        <taxon>Hyphomicrobiales</taxon>
        <taxon>Rhizobiaceae</taxon>
        <taxon>Rhizobium/Agrobacterium group</taxon>
        <taxon>Agrobacterium</taxon>
    </lineage>
</organism>